<organism evidence="4 5">
    <name type="scientific">Natronoglycomyces albus</name>
    <dbReference type="NCBI Taxonomy" id="2811108"/>
    <lineage>
        <taxon>Bacteria</taxon>
        <taxon>Bacillati</taxon>
        <taxon>Actinomycetota</taxon>
        <taxon>Actinomycetes</taxon>
        <taxon>Glycomycetales</taxon>
        <taxon>Glycomycetaceae</taxon>
        <taxon>Natronoglycomyces</taxon>
    </lineage>
</organism>
<dbReference type="GO" id="GO:0005524">
    <property type="term" value="F:ATP binding"/>
    <property type="evidence" value="ECO:0007669"/>
    <property type="project" value="UniProtKB-KW"/>
</dbReference>
<dbReference type="GO" id="GO:0022857">
    <property type="term" value="F:transmembrane transporter activity"/>
    <property type="evidence" value="ECO:0007669"/>
    <property type="project" value="TreeGrafter"/>
</dbReference>
<dbReference type="Proteomes" id="UP000662939">
    <property type="component" value="Chromosome"/>
</dbReference>
<dbReference type="PANTHER" id="PTHR24220">
    <property type="entry name" value="IMPORT ATP-BINDING PROTEIN"/>
    <property type="match status" value="1"/>
</dbReference>
<gene>
    <name evidence="4" type="ORF">JQS30_15385</name>
</gene>
<dbReference type="InterPro" id="IPR003593">
    <property type="entry name" value="AAA+_ATPase"/>
</dbReference>
<protein>
    <submittedName>
        <fullName evidence="4">ATP-binding cassette domain-containing protein</fullName>
    </submittedName>
</protein>
<dbReference type="Gene3D" id="3.40.50.300">
    <property type="entry name" value="P-loop containing nucleotide triphosphate hydrolases"/>
    <property type="match status" value="1"/>
</dbReference>
<dbReference type="PROSITE" id="PS00211">
    <property type="entry name" value="ABC_TRANSPORTER_1"/>
    <property type="match status" value="1"/>
</dbReference>
<dbReference type="KEGG" id="nav:JQS30_15385"/>
<keyword evidence="5" id="KW-1185">Reference proteome</keyword>
<keyword evidence="2 4" id="KW-0067">ATP-binding</keyword>
<evidence type="ECO:0000313" key="5">
    <source>
        <dbReference type="Proteomes" id="UP000662939"/>
    </source>
</evidence>
<dbReference type="SUPFAM" id="SSF52540">
    <property type="entry name" value="P-loop containing nucleoside triphosphate hydrolases"/>
    <property type="match status" value="1"/>
</dbReference>
<sequence>MPNTSPVLSVSDLCLTLGERTIFTSADLTVNAGESLAILGPSGSGKSSLLSVILGLISPTSGQVVIDGTALTDLRGDALANLRASAVGMVFQFGEILPELTPAENVALPALLNPRPDALDPYERAASLLETLGVVTTAPTAHLSGGERQRVAVARALINAPRLILADEPTGALDEKTRDQVASILFELPVSHHCGLLTVTHDLNVASRADRIVQIVDGRLQVRDELA</sequence>
<dbReference type="GO" id="GO:0016887">
    <property type="term" value="F:ATP hydrolysis activity"/>
    <property type="evidence" value="ECO:0007669"/>
    <property type="project" value="InterPro"/>
</dbReference>
<keyword evidence="1" id="KW-0547">Nucleotide-binding</keyword>
<evidence type="ECO:0000313" key="4">
    <source>
        <dbReference type="EMBL" id="QSB05120.1"/>
    </source>
</evidence>
<reference evidence="4" key="1">
    <citation type="submission" date="2021-02" db="EMBL/GenBank/DDBJ databases">
        <title>Natronoglycomyces albus gen. nov., sp. nov, a haloalkaliphilic actinobacterium from a soda solonchak soil.</title>
        <authorList>
            <person name="Sorokin D.Y."/>
            <person name="Khijniak T.V."/>
            <person name="Zakharycheva A.P."/>
            <person name="Boueva O.V."/>
            <person name="Ariskina E.V."/>
            <person name="Hahnke R.L."/>
            <person name="Bunk B."/>
            <person name="Sproer C."/>
            <person name="Schumann P."/>
            <person name="Evtushenko L.I."/>
            <person name="Kublanov I.V."/>
        </authorList>
    </citation>
    <scope>NUCLEOTIDE SEQUENCE</scope>
    <source>
        <strain evidence="4">DSM 106290</strain>
    </source>
</reference>
<evidence type="ECO:0000256" key="1">
    <source>
        <dbReference type="ARBA" id="ARBA00022741"/>
    </source>
</evidence>
<dbReference type="SMART" id="SM00382">
    <property type="entry name" value="AAA"/>
    <property type="match status" value="1"/>
</dbReference>
<dbReference type="InterPro" id="IPR015854">
    <property type="entry name" value="ABC_transpr_LolD-like"/>
</dbReference>
<dbReference type="AlphaFoldDB" id="A0A895XS81"/>
<feature type="domain" description="ABC transporter" evidence="3">
    <location>
        <begin position="8"/>
        <end position="226"/>
    </location>
</feature>
<dbReference type="PROSITE" id="PS50893">
    <property type="entry name" value="ABC_TRANSPORTER_2"/>
    <property type="match status" value="1"/>
</dbReference>
<dbReference type="RefSeq" id="WP_213171121.1">
    <property type="nucleotide sequence ID" value="NZ_CP070496.1"/>
</dbReference>
<dbReference type="Pfam" id="PF00005">
    <property type="entry name" value="ABC_tran"/>
    <property type="match status" value="1"/>
</dbReference>
<name>A0A895XS81_9ACTN</name>
<dbReference type="InterPro" id="IPR003439">
    <property type="entry name" value="ABC_transporter-like_ATP-bd"/>
</dbReference>
<dbReference type="EMBL" id="CP070496">
    <property type="protein sequence ID" value="QSB05120.1"/>
    <property type="molecule type" value="Genomic_DNA"/>
</dbReference>
<dbReference type="InterPro" id="IPR027417">
    <property type="entry name" value="P-loop_NTPase"/>
</dbReference>
<dbReference type="InterPro" id="IPR017871">
    <property type="entry name" value="ABC_transporter-like_CS"/>
</dbReference>
<accession>A0A895XS81</accession>
<evidence type="ECO:0000259" key="3">
    <source>
        <dbReference type="PROSITE" id="PS50893"/>
    </source>
</evidence>
<evidence type="ECO:0000256" key="2">
    <source>
        <dbReference type="ARBA" id="ARBA00022840"/>
    </source>
</evidence>
<dbReference type="GO" id="GO:0005886">
    <property type="term" value="C:plasma membrane"/>
    <property type="evidence" value="ECO:0007669"/>
    <property type="project" value="TreeGrafter"/>
</dbReference>
<proteinExistence type="predicted"/>